<accession>A0A6L6WX95</accession>
<dbReference type="Gene3D" id="3.40.50.150">
    <property type="entry name" value="Vaccinia Virus protein VP39"/>
    <property type="match status" value="1"/>
</dbReference>
<dbReference type="GO" id="GO:0008171">
    <property type="term" value="F:O-methyltransferase activity"/>
    <property type="evidence" value="ECO:0007669"/>
    <property type="project" value="InterPro"/>
</dbReference>
<dbReference type="Pfam" id="PF08100">
    <property type="entry name" value="Dimerisation"/>
    <property type="match status" value="1"/>
</dbReference>
<dbReference type="AlphaFoldDB" id="A0A6L6WX95"/>
<dbReference type="GO" id="GO:0046983">
    <property type="term" value="F:protein dimerization activity"/>
    <property type="evidence" value="ECO:0007669"/>
    <property type="project" value="InterPro"/>
</dbReference>
<evidence type="ECO:0000256" key="4">
    <source>
        <dbReference type="PIRSR" id="PIRSR005739-1"/>
    </source>
</evidence>
<dbReference type="InterPro" id="IPR001077">
    <property type="entry name" value="COMT_C"/>
</dbReference>
<sequence>MGTAGRRAVDGAEGVDGTDGTDGTDRVRGGDGGGAALIDAALGFVFPAALRAVALTRVADHLSDGPRTPTALAAATETDPAALTRVLRLLATRGLLAEDEQGRFRLEASGQALRSDVPGSVRDGILMITDRTFWLPAGRMDQCLRTGESVFEDIFTQPFFDHFAQDAKTAAVFHDGMAAMSGVENGPIAAAYDFPETGTVVDVGGGQGGFLAAVLRAGPGLDGVLYDQAHVLAGHELGDDAALAGRWSTAEGDFFTDVPKGDVLLLKRILHDWQDEQCVRLLRACRRALAPGGRVLVVDAVIVADNRPHQAKDLDLLMMTSLVGRERTHENFRALFAEAGLRLTRVLPTPTVLSVVEAQAIDDAAGAGGS</sequence>
<evidence type="ECO:0000256" key="5">
    <source>
        <dbReference type="SAM" id="MobiDB-lite"/>
    </source>
</evidence>
<feature type="domain" description="O-methyltransferase C-terminal" evidence="6">
    <location>
        <begin position="146"/>
        <end position="341"/>
    </location>
</feature>
<dbReference type="InterPro" id="IPR036388">
    <property type="entry name" value="WH-like_DNA-bd_sf"/>
</dbReference>
<dbReference type="PANTHER" id="PTHR43712:SF2">
    <property type="entry name" value="O-METHYLTRANSFERASE CICE"/>
    <property type="match status" value="1"/>
</dbReference>
<evidence type="ECO:0000256" key="1">
    <source>
        <dbReference type="ARBA" id="ARBA00022603"/>
    </source>
</evidence>
<evidence type="ECO:0000259" key="7">
    <source>
        <dbReference type="Pfam" id="PF08100"/>
    </source>
</evidence>
<evidence type="ECO:0000256" key="2">
    <source>
        <dbReference type="ARBA" id="ARBA00022679"/>
    </source>
</evidence>
<dbReference type="InterPro" id="IPR029063">
    <property type="entry name" value="SAM-dependent_MTases_sf"/>
</dbReference>
<keyword evidence="3" id="KW-0949">S-adenosyl-L-methionine</keyword>
<dbReference type="InterPro" id="IPR012967">
    <property type="entry name" value="COMT_dimerisation"/>
</dbReference>
<dbReference type="GO" id="GO:0032259">
    <property type="term" value="P:methylation"/>
    <property type="evidence" value="ECO:0007669"/>
    <property type="project" value="UniProtKB-KW"/>
</dbReference>
<keyword evidence="9" id="KW-1185">Reference proteome</keyword>
<dbReference type="SUPFAM" id="SSF53335">
    <property type="entry name" value="S-adenosyl-L-methionine-dependent methyltransferases"/>
    <property type="match status" value="1"/>
</dbReference>
<gene>
    <name evidence="8" type="ORF">GPA10_12190</name>
</gene>
<dbReference type="InterPro" id="IPR036390">
    <property type="entry name" value="WH_DNA-bd_sf"/>
</dbReference>
<dbReference type="RefSeq" id="WP_157165562.1">
    <property type="nucleotide sequence ID" value="NZ_WPNZ01000005.1"/>
</dbReference>
<name>A0A6L6WX95_9ACTN</name>
<organism evidence="8 9">
    <name type="scientific">Streptomyces typhae</name>
    <dbReference type="NCBI Taxonomy" id="2681492"/>
    <lineage>
        <taxon>Bacteria</taxon>
        <taxon>Bacillati</taxon>
        <taxon>Actinomycetota</taxon>
        <taxon>Actinomycetes</taxon>
        <taxon>Kitasatosporales</taxon>
        <taxon>Streptomycetaceae</taxon>
        <taxon>Streptomyces</taxon>
    </lineage>
</organism>
<dbReference type="PROSITE" id="PS51683">
    <property type="entry name" value="SAM_OMT_II"/>
    <property type="match status" value="1"/>
</dbReference>
<dbReference type="Pfam" id="PF00891">
    <property type="entry name" value="Methyltransf_2"/>
    <property type="match status" value="1"/>
</dbReference>
<dbReference type="SUPFAM" id="SSF46785">
    <property type="entry name" value="Winged helix' DNA-binding domain"/>
    <property type="match status" value="1"/>
</dbReference>
<dbReference type="Proteomes" id="UP000483802">
    <property type="component" value="Unassembled WGS sequence"/>
</dbReference>
<feature type="region of interest" description="Disordered" evidence="5">
    <location>
        <begin position="1"/>
        <end position="28"/>
    </location>
</feature>
<keyword evidence="1 8" id="KW-0489">Methyltransferase</keyword>
<comment type="caution">
    <text evidence="8">The sequence shown here is derived from an EMBL/GenBank/DDBJ whole genome shotgun (WGS) entry which is preliminary data.</text>
</comment>
<feature type="active site" description="Proton acceptor" evidence="4">
    <location>
        <position position="271"/>
    </location>
</feature>
<evidence type="ECO:0000313" key="8">
    <source>
        <dbReference type="EMBL" id="MVO85491.1"/>
    </source>
</evidence>
<proteinExistence type="predicted"/>
<dbReference type="Gene3D" id="1.10.10.10">
    <property type="entry name" value="Winged helix-like DNA-binding domain superfamily/Winged helix DNA-binding domain"/>
    <property type="match status" value="1"/>
</dbReference>
<dbReference type="InterPro" id="IPR016461">
    <property type="entry name" value="COMT-like"/>
</dbReference>
<protein>
    <submittedName>
        <fullName evidence="8">SAM-dependent methyltransferase</fullName>
    </submittedName>
</protein>
<evidence type="ECO:0000256" key="3">
    <source>
        <dbReference type="ARBA" id="ARBA00022691"/>
    </source>
</evidence>
<keyword evidence="2 8" id="KW-0808">Transferase</keyword>
<dbReference type="PIRSF" id="PIRSF005739">
    <property type="entry name" value="O-mtase"/>
    <property type="match status" value="1"/>
</dbReference>
<dbReference type="PANTHER" id="PTHR43712">
    <property type="entry name" value="PUTATIVE (AFU_ORTHOLOGUE AFUA_4G14580)-RELATED"/>
    <property type="match status" value="1"/>
</dbReference>
<dbReference type="EMBL" id="WPNZ01000005">
    <property type="protein sequence ID" value="MVO85491.1"/>
    <property type="molecule type" value="Genomic_DNA"/>
</dbReference>
<evidence type="ECO:0000259" key="6">
    <source>
        <dbReference type="Pfam" id="PF00891"/>
    </source>
</evidence>
<evidence type="ECO:0000313" key="9">
    <source>
        <dbReference type="Proteomes" id="UP000483802"/>
    </source>
</evidence>
<reference evidence="8 9" key="1">
    <citation type="submission" date="2019-11" db="EMBL/GenBank/DDBJ databases">
        <title>Streptomyces typhae sp. nov., a novel endophytic actinomycete isolated from the root of cattail pollen (Typha angustifolia L.).</title>
        <authorList>
            <person name="Peng C."/>
        </authorList>
    </citation>
    <scope>NUCLEOTIDE SEQUENCE [LARGE SCALE GENOMIC DNA]</scope>
    <source>
        <strain evidence="9">p1417</strain>
    </source>
</reference>
<feature type="domain" description="O-methyltransferase dimerisation" evidence="7">
    <location>
        <begin position="39"/>
        <end position="112"/>
    </location>
</feature>